<evidence type="ECO:0000313" key="3">
    <source>
        <dbReference type="Proteomes" id="UP001168877"/>
    </source>
</evidence>
<comment type="caution">
    <text evidence="2">The sequence shown here is derived from an EMBL/GenBank/DDBJ whole genome shotgun (WGS) entry which is preliminary data.</text>
</comment>
<feature type="region of interest" description="Disordered" evidence="1">
    <location>
        <begin position="43"/>
        <end position="67"/>
    </location>
</feature>
<organism evidence="2 3">
    <name type="scientific">Acer saccharum</name>
    <name type="common">Sugar maple</name>
    <dbReference type="NCBI Taxonomy" id="4024"/>
    <lineage>
        <taxon>Eukaryota</taxon>
        <taxon>Viridiplantae</taxon>
        <taxon>Streptophyta</taxon>
        <taxon>Embryophyta</taxon>
        <taxon>Tracheophyta</taxon>
        <taxon>Spermatophyta</taxon>
        <taxon>Magnoliopsida</taxon>
        <taxon>eudicotyledons</taxon>
        <taxon>Gunneridae</taxon>
        <taxon>Pentapetalae</taxon>
        <taxon>rosids</taxon>
        <taxon>malvids</taxon>
        <taxon>Sapindales</taxon>
        <taxon>Sapindaceae</taxon>
        <taxon>Hippocastanoideae</taxon>
        <taxon>Acereae</taxon>
        <taxon>Acer</taxon>
    </lineage>
</organism>
<evidence type="ECO:0000256" key="1">
    <source>
        <dbReference type="SAM" id="MobiDB-lite"/>
    </source>
</evidence>
<accession>A0AA39W079</accession>
<reference evidence="2" key="2">
    <citation type="submission" date="2023-06" db="EMBL/GenBank/DDBJ databases">
        <authorList>
            <person name="Swenson N.G."/>
            <person name="Wegrzyn J.L."/>
            <person name="Mcevoy S.L."/>
        </authorList>
    </citation>
    <scope>NUCLEOTIDE SEQUENCE</scope>
    <source>
        <strain evidence="2">NS2018</strain>
        <tissue evidence="2">Leaf</tissue>
    </source>
</reference>
<reference evidence="2" key="1">
    <citation type="journal article" date="2022" name="Plant J.">
        <title>Strategies of tolerance reflected in two North American maple genomes.</title>
        <authorList>
            <person name="McEvoy S.L."/>
            <person name="Sezen U.U."/>
            <person name="Trouern-Trend A."/>
            <person name="McMahon S.M."/>
            <person name="Schaberg P.G."/>
            <person name="Yang J."/>
            <person name="Wegrzyn J.L."/>
            <person name="Swenson N.G."/>
        </authorList>
    </citation>
    <scope>NUCLEOTIDE SEQUENCE</scope>
    <source>
        <strain evidence="2">NS2018</strain>
    </source>
</reference>
<protein>
    <submittedName>
        <fullName evidence="2">Uncharacterized protein</fullName>
    </submittedName>
</protein>
<keyword evidence="3" id="KW-1185">Reference proteome</keyword>
<proteinExistence type="predicted"/>
<feature type="compositionally biased region" description="Polar residues" evidence="1">
    <location>
        <begin position="113"/>
        <end position="125"/>
    </location>
</feature>
<name>A0AA39W079_ACESA</name>
<dbReference type="Proteomes" id="UP001168877">
    <property type="component" value="Unassembled WGS sequence"/>
</dbReference>
<evidence type="ECO:0000313" key="2">
    <source>
        <dbReference type="EMBL" id="KAK0599472.1"/>
    </source>
</evidence>
<gene>
    <name evidence="2" type="ORF">LWI29_005561</name>
</gene>
<feature type="region of interest" description="Disordered" evidence="1">
    <location>
        <begin position="104"/>
        <end position="126"/>
    </location>
</feature>
<dbReference type="EMBL" id="JAUESC010000003">
    <property type="protein sequence ID" value="KAK0599472.1"/>
    <property type="molecule type" value="Genomic_DNA"/>
</dbReference>
<dbReference type="AlphaFoldDB" id="A0AA39W079"/>
<sequence length="150" mass="16757">MMPTGKRTNLLKNGQCCLTSGPPNNLHGREGKTQVAVVRGTRSICESESGSGRGHGRDGPRRSISMKGKGAMINNLGYNDSTYHEYLQRRAYAEDLGLNCPTPPLIISEPDTNDTTPNLTSQSENMPDIDTPLRILIMIRRKWNYKRRKI</sequence>